<dbReference type="InterPro" id="IPR012337">
    <property type="entry name" value="RNaseH-like_sf"/>
</dbReference>
<dbReference type="PANTHER" id="PTHR34614:SF2">
    <property type="entry name" value="TRANSPOSASE IS4-LIKE DOMAIN-CONTAINING PROTEIN"/>
    <property type="match status" value="1"/>
</dbReference>
<dbReference type="GO" id="GO:0004803">
    <property type="term" value="F:transposase activity"/>
    <property type="evidence" value="ECO:0007669"/>
    <property type="project" value="InterPro"/>
</dbReference>
<dbReference type="Pfam" id="PF01609">
    <property type="entry name" value="DDE_Tnp_1"/>
    <property type="match status" value="1"/>
</dbReference>
<accession>A0AAX3BA74</accession>
<evidence type="ECO:0000259" key="1">
    <source>
        <dbReference type="Pfam" id="PF01609"/>
    </source>
</evidence>
<dbReference type="GO" id="GO:0003677">
    <property type="term" value="F:DNA binding"/>
    <property type="evidence" value="ECO:0007669"/>
    <property type="project" value="InterPro"/>
</dbReference>
<dbReference type="Proteomes" id="UP001056539">
    <property type="component" value="Chromosome"/>
</dbReference>
<dbReference type="AlphaFoldDB" id="A0AAX3BA74"/>
<dbReference type="InterPro" id="IPR002559">
    <property type="entry name" value="Transposase_11"/>
</dbReference>
<dbReference type="InterPro" id="IPR047654">
    <property type="entry name" value="IS1634_transpos"/>
</dbReference>
<dbReference type="GO" id="GO:0006313">
    <property type="term" value="P:DNA transposition"/>
    <property type="evidence" value="ECO:0007669"/>
    <property type="project" value="InterPro"/>
</dbReference>
<dbReference type="EMBL" id="CP073355">
    <property type="protein sequence ID" value="URA09149.1"/>
    <property type="molecule type" value="Genomic_DNA"/>
</dbReference>
<feature type="domain" description="Transposase IS4-like" evidence="1">
    <location>
        <begin position="27"/>
        <end position="332"/>
    </location>
</feature>
<proteinExistence type="predicted"/>
<dbReference type="RefSeq" id="WP_408648300.1">
    <property type="nucleotide sequence ID" value="NZ_CP073355.1"/>
</dbReference>
<evidence type="ECO:0000313" key="3">
    <source>
        <dbReference type="Proteomes" id="UP001056539"/>
    </source>
</evidence>
<dbReference type="NCBIfam" id="NF033559">
    <property type="entry name" value="transpos_IS1634"/>
    <property type="match status" value="1"/>
</dbReference>
<gene>
    <name evidence="2" type="ORF">KDW03_06465</name>
</gene>
<dbReference type="PANTHER" id="PTHR34614">
    <property type="match status" value="1"/>
</dbReference>
<reference evidence="2" key="2">
    <citation type="submission" date="2022-06" db="EMBL/GenBank/DDBJ databases">
        <title>Thermospira aquatica gen. nov., sp. nov.</title>
        <authorList>
            <person name="Ben Ali Gam Z."/>
            <person name="Labat M."/>
        </authorList>
    </citation>
    <scope>NUCLEOTIDE SEQUENCE</scope>
    <source>
        <strain evidence="2">F1F22</strain>
    </source>
</reference>
<evidence type="ECO:0000313" key="2">
    <source>
        <dbReference type="EMBL" id="URA09149.1"/>
    </source>
</evidence>
<name>A0AAX3BA74_9SPIR</name>
<reference evidence="2" key="1">
    <citation type="submission" date="2021-04" db="EMBL/GenBank/DDBJ databases">
        <authorList>
            <person name="Postec A."/>
        </authorList>
    </citation>
    <scope>NUCLEOTIDE SEQUENCE</scope>
    <source>
        <strain evidence="2">F1F22</strain>
    </source>
</reference>
<keyword evidence="3" id="KW-1185">Reference proteome</keyword>
<protein>
    <submittedName>
        <fullName evidence="2">IS1634 family transposase</fullName>
    </submittedName>
</protein>
<organism evidence="2 3">
    <name type="scientific">Thermospira aquatica</name>
    <dbReference type="NCBI Taxonomy" id="2828656"/>
    <lineage>
        <taxon>Bacteria</taxon>
        <taxon>Pseudomonadati</taxon>
        <taxon>Spirochaetota</taxon>
        <taxon>Spirochaetia</taxon>
        <taxon>Brevinematales</taxon>
        <taxon>Thermospiraceae</taxon>
        <taxon>Thermospira</taxon>
    </lineage>
</organism>
<dbReference type="KEGG" id="taqu:KDW03_06465"/>
<sequence length="422" mass="50146">MSRKLYQAKEEIDRWMARRTGELFTPQDKIILYDLTNLYFEGEKRDSEKARFGRSKERRNDAKLMALGLVTDTMGFIRYSHIYEGNIRDSKTLKKTIKDMEERYPSEGHCPVIVIDAGIATEENLRMLREQKRDYVCVSLAKMKDRHIAEIEEKGRRLTDRRGNEIFAQWVEVEGYEDRFLYIKSKGKALKEQSMEEELSKRYEEGLESIKRGIERKGGIKRIEKVYERLGRLKERYPSVNRLYEVKIKEKDGIATEIKWKRVEGVKVPGAYFIRTTLKGEDEETIWKIYNTLREIEGTFRVLKSDLKMRPVFHQKDIYSEAHIYGSILAYMVVNTIRQKLKAKGIRDDWSNIVRRMNTQKLITREMKTRTGRTIYIKKCSKPIVRVREIYHALNYKECPFFQKKSVLPKRENRKDESLDTS</sequence>
<dbReference type="SUPFAM" id="SSF53098">
    <property type="entry name" value="Ribonuclease H-like"/>
    <property type="match status" value="1"/>
</dbReference>